<sequence length="208" mass="23366">MAARSLGTWHRVARVQAEADHLTKALGYLPARAASCLLPTPDGQLRVVGLYVPSRDASAEKTERKRRWLAEFGKVLADTNEDHPTVFTGDLNVLEPDHRPRYRFFADFEYDFYRSLAARHGLVDAYRHQHPDATEHSWVGRTGDGYRYDHAFCSSTIADRLTGCGYDHTPRVEKLSDHSALTMRLDLTAPTELPVTNPATATAEPTLF</sequence>
<dbReference type="Pfam" id="PF03372">
    <property type="entry name" value="Exo_endo_phos"/>
    <property type="match status" value="1"/>
</dbReference>
<organism evidence="2 3">
    <name type="scientific">Natronosporangium hydrolyticum</name>
    <dbReference type="NCBI Taxonomy" id="2811111"/>
    <lineage>
        <taxon>Bacteria</taxon>
        <taxon>Bacillati</taxon>
        <taxon>Actinomycetota</taxon>
        <taxon>Actinomycetes</taxon>
        <taxon>Micromonosporales</taxon>
        <taxon>Micromonosporaceae</taxon>
        <taxon>Natronosporangium</taxon>
    </lineage>
</organism>
<dbReference type="InterPro" id="IPR036691">
    <property type="entry name" value="Endo/exonu/phosph_ase_sf"/>
</dbReference>
<dbReference type="EMBL" id="CP070499">
    <property type="protein sequence ID" value="QSB12966.1"/>
    <property type="molecule type" value="Genomic_DNA"/>
</dbReference>
<dbReference type="SUPFAM" id="SSF56219">
    <property type="entry name" value="DNase I-like"/>
    <property type="match status" value="1"/>
</dbReference>
<evidence type="ECO:0000259" key="1">
    <source>
        <dbReference type="Pfam" id="PF03372"/>
    </source>
</evidence>
<evidence type="ECO:0000313" key="2">
    <source>
        <dbReference type="EMBL" id="QSB12966.1"/>
    </source>
</evidence>
<proteinExistence type="predicted"/>
<gene>
    <name evidence="2" type="ORF">JQS43_14990</name>
</gene>
<evidence type="ECO:0000313" key="3">
    <source>
        <dbReference type="Proteomes" id="UP000662857"/>
    </source>
</evidence>
<dbReference type="Gene3D" id="3.60.10.10">
    <property type="entry name" value="Endonuclease/exonuclease/phosphatase"/>
    <property type="match status" value="1"/>
</dbReference>
<protein>
    <recommendedName>
        <fullName evidence="1">Endonuclease/exonuclease/phosphatase domain-containing protein</fullName>
    </recommendedName>
</protein>
<dbReference type="KEGG" id="nhy:JQS43_14990"/>
<dbReference type="InterPro" id="IPR005135">
    <property type="entry name" value="Endo/exonuclease/phosphatase"/>
</dbReference>
<accession>A0A895YEK7</accession>
<dbReference type="Proteomes" id="UP000662857">
    <property type="component" value="Chromosome"/>
</dbReference>
<reference evidence="2" key="1">
    <citation type="submission" date="2021-02" db="EMBL/GenBank/DDBJ databases">
        <title>Natrosporangium hydrolyticum gen. nov., sp. nov, a haloalkaliphilic actinobacterium from a soda solonchak soil.</title>
        <authorList>
            <person name="Sorokin D.Y."/>
            <person name="Khijniak T.V."/>
            <person name="Zakharycheva A.P."/>
            <person name="Boueva O.V."/>
            <person name="Ariskina E.V."/>
            <person name="Hahnke R.L."/>
            <person name="Bunk B."/>
            <person name="Sproer C."/>
            <person name="Schumann P."/>
            <person name="Evtushenko L.I."/>
            <person name="Kublanov I.V."/>
        </authorList>
    </citation>
    <scope>NUCLEOTIDE SEQUENCE</scope>
    <source>
        <strain evidence="2">DSM 106523</strain>
    </source>
</reference>
<feature type="domain" description="Endonuclease/exonuclease/phosphatase" evidence="1">
    <location>
        <begin position="34"/>
        <end position="178"/>
    </location>
</feature>
<name>A0A895YEK7_9ACTN</name>
<keyword evidence="3" id="KW-1185">Reference proteome</keyword>
<dbReference type="AlphaFoldDB" id="A0A895YEK7"/>
<dbReference type="RefSeq" id="WP_239675020.1">
    <property type="nucleotide sequence ID" value="NZ_CP070499.1"/>
</dbReference>